<dbReference type="Proteomes" id="UP000178859">
    <property type="component" value="Unassembled WGS sequence"/>
</dbReference>
<reference evidence="1 2" key="1">
    <citation type="journal article" date="2016" name="Nat. Commun.">
        <title>Thousands of microbial genomes shed light on interconnected biogeochemical processes in an aquifer system.</title>
        <authorList>
            <person name="Anantharaman K."/>
            <person name="Brown C.T."/>
            <person name="Hug L.A."/>
            <person name="Sharon I."/>
            <person name="Castelle C.J."/>
            <person name="Probst A.J."/>
            <person name="Thomas B.C."/>
            <person name="Singh A."/>
            <person name="Wilkins M.J."/>
            <person name="Karaoz U."/>
            <person name="Brodie E.L."/>
            <person name="Williams K.H."/>
            <person name="Hubbard S.S."/>
            <person name="Banfield J.F."/>
        </authorList>
    </citation>
    <scope>NUCLEOTIDE SEQUENCE [LARGE SCALE GENOMIC DNA]</scope>
</reference>
<dbReference type="EMBL" id="MFDT01000045">
    <property type="protein sequence ID" value="OGE64743.1"/>
    <property type="molecule type" value="Genomic_DNA"/>
</dbReference>
<sequence>MNDKAILVHGYWISKGVSLLSERQADAAARAYLAGEVDLILCPTGYGEWGQGHIGEFIKKRILERYPEISSAKIITFAGGAVNTKQELRIGLEFLRGKAFKRVLDLAPPFHNKRIKLIIFKIKNDFEIEFKTTFDYLRESERMELLNSALYKSCEKGEKFRLMIFQNRILDFLADLMPDQLKSMLEALSAKIAKF</sequence>
<proteinExistence type="predicted"/>
<gene>
    <name evidence="1" type="ORF">A3I48_00385</name>
</gene>
<organism evidence="1 2">
    <name type="scientific">Candidatus Daviesbacteria bacterium RIFCSPLOWO2_02_FULL_36_7</name>
    <dbReference type="NCBI Taxonomy" id="1797792"/>
    <lineage>
        <taxon>Bacteria</taxon>
        <taxon>Candidatus Daviesiibacteriota</taxon>
    </lineage>
</organism>
<dbReference type="AlphaFoldDB" id="A0A1F5MHA6"/>
<evidence type="ECO:0000313" key="2">
    <source>
        <dbReference type="Proteomes" id="UP000178859"/>
    </source>
</evidence>
<comment type="caution">
    <text evidence="1">The sequence shown here is derived from an EMBL/GenBank/DDBJ whole genome shotgun (WGS) entry which is preliminary data.</text>
</comment>
<evidence type="ECO:0008006" key="3">
    <source>
        <dbReference type="Google" id="ProtNLM"/>
    </source>
</evidence>
<evidence type="ECO:0000313" key="1">
    <source>
        <dbReference type="EMBL" id="OGE64743.1"/>
    </source>
</evidence>
<name>A0A1F5MHA6_9BACT</name>
<protein>
    <recommendedName>
        <fullName evidence="3">DUF218 domain-containing protein</fullName>
    </recommendedName>
</protein>
<accession>A0A1F5MHA6</accession>